<dbReference type="Pfam" id="PF12843">
    <property type="entry name" value="QSregVF_b"/>
    <property type="match status" value="1"/>
</dbReference>
<dbReference type="PANTHER" id="PTHR38357:SF1">
    <property type="entry name" value="EXPRESSED PROTEIN"/>
    <property type="match status" value="1"/>
</dbReference>
<organism evidence="2 3">
    <name type="scientific">Linum tenue</name>
    <dbReference type="NCBI Taxonomy" id="586396"/>
    <lineage>
        <taxon>Eukaryota</taxon>
        <taxon>Viridiplantae</taxon>
        <taxon>Streptophyta</taxon>
        <taxon>Embryophyta</taxon>
        <taxon>Tracheophyta</taxon>
        <taxon>Spermatophyta</taxon>
        <taxon>Magnoliopsida</taxon>
        <taxon>eudicotyledons</taxon>
        <taxon>Gunneridae</taxon>
        <taxon>Pentapetalae</taxon>
        <taxon>rosids</taxon>
        <taxon>fabids</taxon>
        <taxon>Malpighiales</taxon>
        <taxon>Linaceae</taxon>
        <taxon>Linum</taxon>
    </lineage>
</organism>
<dbReference type="InterPro" id="IPR024530">
    <property type="entry name" value="QSregVF_b"/>
</dbReference>
<dbReference type="Proteomes" id="UP001154282">
    <property type="component" value="Unassembled WGS sequence"/>
</dbReference>
<evidence type="ECO:0000256" key="1">
    <source>
        <dbReference type="SAM" id="MobiDB-lite"/>
    </source>
</evidence>
<feature type="compositionally biased region" description="Gly residues" evidence="1">
    <location>
        <begin position="179"/>
        <end position="195"/>
    </location>
</feature>
<comment type="caution">
    <text evidence="2">The sequence shown here is derived from an EMBL/GenBank/DDBJ whole genome shotgun (WGS) entry which is preliminary data.</text>
</comment>
<gene>
    <name evidence="2" type="ORF">LITE_LOCUS14630</name>
</gene>
<dbReference type="EMBL" id="CAMGYJ010000005">
    <property type="protein sequence ID" value="CAI0410131.1"/>
    <property type="molecule type" value="Genomic_DNA"/>
</dbReference>
<name>A0AAV0JK18_9ROSI</name>
<dbReference type="PANTHER" id="PTHR38357">
    <property type="entry name" value="EXPRESSED PROTEIN"/>
    <property type="match status" value="1"/>
</dbReference>
<accession>A0AAV0JK18</accession>
<proteinExistence type="predicted"/>
<feature type="compositionally biased region" description="Basic and acidic residues" evidence="1">
    <location>
        <begin position="222"/>
        <end position="238"/>
    </location>
</feature>
<evidence type="ECO:0000313" key="3">
    <source>
        <dbReference type="Proteomes" id="UP001154282"/>
    </source>
</evidence>
<evidence type="ECO:0000313" key="2">
    <source>
        <dbReference type="EMBL" id="CAI0410131.1"/>
    </source>
</evidence>
<dbReference type="AlphaFoldDB" id="A0AAV0JK18"/>
<sequence length="274" mass="30120">MIFNIAHSPALPTFNCSFKPAIGEHSRWKPPSKPPTLKAASLPAARDRVIDFGKYKGKMLGALPSSYLKWVSGNLRSGDTHHWANLADQVLQDPVYLDRLEWEFASRVLDANDGRSVPSSASAGTDAVAQLLEISQRFGWDNDDKVGWSRVNFELLGTSKGGRIPRLGFGKEEKEGNRDAGGGVVGGRGRNGGGDGELEGEDRRRERRERMRRRKAAPAPIEEDRLGVLGKTEGRSVNDRQFGGKGEDRTAGIKGRFPGREGLLKKVLDGKRYL</sequence>
<reference evidence="2" key="1">
    <citation type="submission" date="2022-08" db="EMBL/GenBank/DDBJ databases">
        <authorList>
            <person name="Gutierrez-Valencia J."/>
        </authorList>
    </citation>
    <scope>NUCLEOTIDE SEQUENCE</scope>
</reference>
<protein>
    <submittedName>
        <fullName evidence="2">Uncharacterized protein</fullName>
    </submittedName>
</protein>
<keyword evidence="3" id="KW-1185">Reference proteome</keyword>
<dbReference type="GO" id="GO:0009536">
    <property type="term" value="C:plastid"/>
    <property type="evidence" value="ECO:0007669"/>
    <property type="project" value="TreeGrafter"/>
</dbReference>
<feature type="compositionally biased region" description="Basic residues" evidence="1">
    <location>
        <begin position="205"/>
        <end position="216"/>
    </location>
</feature>
<feature type="compositionally biased region" description="Basic and acidic residues" evidence="1">
    <location>
        <begin position="169"/>
        <end position="178"/>
    </location>
</feature>
<feature type="region of interest" description="Disordered" evidence="1">
    <location>
        <begin position="164"/>
        <end position="257"/>
    </location>
</feature>